<dbReference type="AlphaFoldDB" id="A0A0F9NKA5"/>
<dbReference type="InterPro" id="IPR036278">
    <property type="entry name" value="Sialidase_sf"/>
</dbReference>
<protein>
    <recommendedName>
        <fullName evidence="2">Sialidase domain-containing protein</fullName>
    </recommendedName>
</protein>
<gene>
    <name evidence="1" type="ORF">LCGC14_1250750</name>
</gene>
<organism evidence="1">
    <name type="scientific">marine sediment metagenome</name>
    <dbReference type="NCBI Taxonomy" id="412755"/>
    <lineage>
        <taxon>unclassified sequences</taxon>
        <taxon>metagenomes</taxon>
        <taxon>ecological metagenomes</taxon>
    </lineage>
</organism>
<comment type="caution">
    <text evidence="1">The sequence shown here is derived from an EMBL/GenBank/DDBJ whole genome shotgun (WGS) entry which is preliminary data.</text>
</comment>
<name>A0A0F9NKA5_9ZZZZ</name>
<proteinExistence type="predicted"/>
<reference evidence="1" key="1">
    <citation type="journal article" date="2015" name="Nature">
        <title>Complex archaea that bridge the gap between prokaryotes and eukaryotes.</title>
        <authorList>
            <person name="Spang A."/>
            <person name="Saw J.H."/>
            <person name="Jorgensen S.L."/>
            <person name="Zaremba-Niedzwiedzka K."/>
            <person name="Martijn J."/>
            <person name="Lind A.E."/>
            <person name="van Eijk R."/>
            <person name="Schleper C."/>
            <person name="Guy L."/>
            <person name="Ettema T.J."/>
        </authorList>
    </citation>
    <scope>NUCLEOTIDE SEQUENCE</scope>
</reference>
<sequence>MPTYEIQQVSGIGFTDQNGRKLGRRPNGDYVTCYRYSDGSRNQIFFAYSTDDGVTWTEEQVSFTTEAYDQERPALAVDIDGNVHIVWNGRGWGTNDTVENIQYKKRTTSWGSQEGITDEAESQFSASVAVDSSSIPHVVWRGSFDNGGSPNFTRIQYSNRSSGSWSGAEDIGEGVVGIEDQTLPDLAIDSSNTIHIVWGGKGHGTYGARNQMLYKQGTAGAFGSKELVTDIDADQATGSIAIDSNGDIDLVWSGKGWGTNTTVYNIQYRKRLSGVWQTQEAITDAGGQGKGDASASLETGDSLNVVWRSGTTGTVIIRHRRRSSGSWGSTTTVITRTDKIQDLPSMVGAFHPRNQATPSAGYVFVWAGETAAGDTIEFYEDAAVAWKPTIPANALVRVTAQVIHWSAGPGAVYQTEILTGGLFSQYFSPISSQKEPEPTLQERGPARQLPGPIPTLREYGQWLATHTQAEQRAILRGIPGADVLTLRVWQDWVLGQRAMGKEI</sequence>
<dbReference type="EMBL" id="LAZR01006851">
    <property type="protein sequence ID" value="KKM89235.1"/>
    <property type="molecule type" value="Genomic_DNA"/>
</dbReference>
<evidence type="ECO:0008006" key="2">
    <source>
        <dbReference type="Google" id="ProtNLM"/>
    </source>
</evidence>
<accession>A0A0F9NKA5</accession>
<evidence type="ECO:0000313" key="1">
    <source>
        <dbReference type="EMBL" id="KKM89235.1"/>
    </source>
</evidence>
<dbReference type="SUPFAM" id="SSF50939">
    <property type="entry name" value="Sialidases"/>
    <property type="match status" value="1"/>
</dbReference>